<reference evidence="2 3" key="1">
    <citation type="journal article" date="2022" name="Gigascience">
        <title>A chromosome-level genome assembly and annotation of the desert horned lizard, Phrynosoma platyrhinos, provides insight into chromosomal rearrangements among reptiles.</title>
        <authorList>
            <person name="Koochekian N."/>
            <person name="Ascanio A."/>
            <person name="Farleigh K."/>
            <person name="Card D.C."/>
            <person name="Schield D.R."/>
            <person name="Castoe T.A."/>
            <person name="Jezkova T."/>
        </authorList>
    </citation>
    <scope>NUCLEOTIDE SEQUENCE [LARGE SCALE GENOMIC DNA]</scope>
    <source>
        <strain evidence="2">NK-2021</strain>
    </source>
</reference>
<protein>
    <submittedName>
        <fullName evidence="2">Uncharacterized protein</fullName>
    </submittedName>
</protein>
<sequence length="607" mass="65884">MHGFLSCASLQAEIRHLQNICRAAHQERKLLLKQQKDLLLVQQTTAQLWKQLHEQLEKSLQQAHGTQKESTKAPLHVSSVATGFESSRARNRSSPLQGVDTSNLRTESGGMLSQGVAESEEFPKEKQQPRAQEAEDKDAIISKDIDFSREQPISSAIRNRGCKETREAEDAQDTDISLPEEFIFQEQLHDDDNQGFHDTLAIPRIAIDASLSSGKRGQTQMSGDHSDLDDLSATCSQGKTLEGIPASERADGSDSMILSSDGSPRPTSPWKGGSHSDQANAMTLGRDTISLKNSGPRAECEDKTAFQGDAEPEAILSCSRTSFDSLKDQKKQGPIEVSSTIEGDCNDENPSRSKAKDESMMLVPKSSSKDVDSTNDDSELLASGEVQLFPFASQNSSNSLLVLDSRSGCVEHSVGEGQSRILNEVPTTQLPKVSMSNDEIDVGPLCSQSTEGTANGNQNGSSMNSQKTKASGMLTVHSSSPKAGEFSPENQNDTALPSNGHLPGIEDEIPSPVDEVLSYESSDLPSSTEKDISFQNEDLPDPPEDLSEKGGDSNFSLQDFPSPPEPFVFPETGELQYATEEDTSIKTNDLPSLSDDLRSEEISHHYL</sequence>
<feature type="region of interest" description="Disordered" evidence="1">
    <location>
        <begin position="412"/>
        <end position="607"/>
    </location>
</feature>
<feature type="compositionally biased region" description="Low complexity" evidence="1">
    <location>
        <begin position="455"/>
        <end position="466"/>
    </location>
</feature>
<feature type="region of interest" description="Disordered" evidence="1">
    <location>
        <begin position="213"/>
        <end position="280"/>
    </location>
</feature>
<keyword evidence="3" id="KW-1185">Reference proteome</keyword>
<feature type="compositionally biased region" description="Basic and acidic residues" evidence="1">
    <location>
        <begin position="121"/>
        <end position="136"/>
    </location>
</feature>
<evidence type="ECO:0000313" key="2">
    <source>
        <dbReference type="EMBL" id="KAH0615444.1"/>
    </source>
</evidence>
<gene>
    <name evidence="2" type="ORF">JD844_004682</name>
</gene>
<feature type="compositionally biased region" description="Basic and acidic residues" evidence="1">
    <location>
        <begin position="595"/>
        <end position="607"/>
    </location>
</feature>
<feature type="compositionally biased region" description="Polar residues" evidence="1">
    <location>
        <begin position="425"/>
        <end position="437"/>
    </location>
</feature>
<accession>A0ABQ7SDP0</accession>
<dbReference type="EMBL" id="JAIPUX010005291">
    <property type="protein sequence ID" value="KAH0615444.1"/>
    <property type="molecule type" value="Genomic_DNA"/>
</dbReference>
<feature type="compositionally biased region" description="Basic and acidic residues" evidence="1">
    <location>
        <begin position="349"/>
        <end position="359"/>
    </location>
</feature>
<organism evidence="2 3">
    <name type="scientific">Phrynosoma platyrhinos</name>
    <name type="common">Desert horned lizard</name>
    <dbReference type="NCBI Taxonomy" id="52577"/>
    <lineage>
        <taxon>Eukaryota</taxon>
        <taxon>Metazoa</taxon>
        <taxon>Chordata</taxon>
        <taxon>Craniata</taxon>
        <taxon>Vertebrata</taxon>
        <taxon>Euteleostomi</taxon>
        <taxon>Lepidosauria</taxon>
        <taxon>Squamata</taxon>
        <taxon>Bifurcata</taxon>
        <taxon>Unidentata</taxon>
        <taxon>Episquamata</taxon>
        <taxon>Toxicofera</taxon>
        <taxon>Iguania</taxon>
        <taxon>Phrynosomatidae</taxon>
        <taxon>Phrynosomatinae</taxon>
        <taxon>Phrynosoma</taxon>
    </lineage>
</organism>
<feature type="region of interest" description="Disordered" evidence="1">
    <location>
        <begin position="326"/>
        <end position="377"/>
    </location>
</feature>
<feature type="compositionally biased region" description="Polar residues" evidence="1">
    <location>
        <begin position="488"/>
        <end position="497"/>
    </location>
</feature>
<name>A0ABQ7SDP0_PHRPL</name>
<dbReference type="Proteomes" id="UP000826234">
    <property type="component" value="Unassembled WGS sequence"/>
</dbReference>
<proteinExistence type="predicted"/>
<comment type="caution">
    <text evidence="2">The sequence shown here is derived from an EMBL/GenBank/DDBJ whole genome shotgun (WGS) entry which is preliminary data.</text>
</comment>
<evidence type="ECO:0000256" key="1">
    <source>
        <dbReference type="SAM" id="MobiDB-lite"/>
    </source>
</evidence>
<feature type="compositionally biased region" description="Polar residues" evidence="1">
    <location>
        <begin position="92"/>
        <end position="106"/>
    </location>
</feature>
<evidence type="ECO:0000313" key="3">
    <source>
        <dbReference type="Proteomes" id="UP000826234"/>
    </source>
</evidence>
<feature type="region of interest" description="Disordered" evidence="1">
    <location>
        <begin position="60"/>
        <end position="136"/>
    </location>
</feature>
<feature type="compositionally biased region" description="Polar residues" evidence="1">
    <location>
        <begin position="213"/>
        <end position="223"/>
    </location>
</feature>